<protein>
    <submittedName>
        <fullName evidence="2">Uncharacterized protein</fullName>
    </submittedName>
</protein>
<keyword evidence="1" id="KW-0812">Transmembrane</keyword>
<dbReference type="EMBL" id="JAKMXF010000008">
    <property type="protein sequence ID" value="KAI6661737.1"/>
    <property type="molecule type" value="Genomic_DNA"/>
</dbReference>
<dbReference type="Proteomes" id="UP001165289">
    <property type="component" value="Unassembled WGS sequence"/>
</dbReference>
<comment type="caution">
    <text evidence="2">The sequence shown here is derived from an EMBL/GenBank/DDBJ whole genome shotgun (WGS) entry which is preliminary data.</text>
</comment>
<organism evidence="2 3">
    <name type="scientific">Oopsacas minuta</name>
    <dbReference type="NCBI Taxonomy" id="111878"/>
    <lineage>
        <taxon>Eukaryota</taxon>
        <taxon>Metazoa</taxon>
        <taxon>Porifera</taxon>
        <taxon>Hexactinellida</taxon>
        <taxon>Hexasterophora</taxon>
        <taxon>Lyssacinosida</taxon>
        <taxon>Leucopsacidae</taxon>
        <taxon>Oopsacas</taxon>
    </lineage>
</organism>
<name>A0AAV7KJW8_9METZ</name>
<sequence>MFGKRYVFFVVKFKPFISWGLERRNELDTHGLIILENIYTECLANRLNSKVTELVPILQSYSSTCSVESEEMQKNQLIEVGSEIDTVTNTSFESGEFYFEFLSGIVFVLLILMVERL</sequence>
<feature type="transmembrane region" description="Helical" evidence="1">
    <location>
        <begin position="97"/>
        <end position="114"/>
    </location>
</feature>
<evidence type="ECO:0000313" key="2">
    <source>
        <dbReference type="EMBL" id="KAI6661737.1"/>
    </source>
</evidence>
<reference evidence="2 3" key="1">
    <citation type="journal article" date="2023" name="BMC Biol.">
        <title>The compact genome of the sponge Oopsacas minuta (Hexactinellida) is lacking key metazoan core genes.</title>
        <authorList>
            <person name="Santini S."/>
            <person name="Schenkelaars Q."/>
            <person name="Jourda C."/>
            <person name="Duchesne M."/>
            <person name="Belahbib H."/>
            <person name="Rocher C."/>
            <person name="Selva M."/>
            <person name="Riesgo A."/>
            <person name="Vervoort M."/>
            <person name="Leys S.P."/>
            <person name="Kodjabachian L."/>
            <person name="Le Bivic A."/>
            <person name="Borchiellini C."/>
            <person name="Claverie J.M."/>
            <person name="Renard E."/>
        </authorList>
    </citation>
    <scope>NUCLEOTIDE SEQUENCE [LARGE SCALE GENOMIC DNA]</scope>
    <source>
        <strain evidence="2">SPO-2</strain>
    </source>
</reference>
<evidence type="ECO:0000313" key="3">
    <source>
        <dbReference type="Proteomes" id="UP001165289"/>
    </source>
</evidence>
<gene>
    <name evidence="2" type="ORF">LOD99_9872</name>
</gene>
<keyword evidence="1" id="KW-0472">Membrane</keyword>
<accession>A0AAV7KJW8</accession>
<keyword evidence="1" id="KW-1133">Transmembrane helix</keyword>
<dbReference type="AlphaFoldDB" id="A0AAV7KJW8"/>
<proteinExistence type="predicted"/>
<keyword evidence="3" id="KW-1185">Reference proteome</keyword>
<evidence type="ECO:0000256" key="1">
    <source>
        <dbReference type="SAM" id="Phobius"/>
    </source>
</evidence>